<gene>
    <name evidence="3" type="ORF">SAMN02983003_0895</name>
</gene>
<dbReference type="PANTHER" id="PTHR12901:SF10">
    <property type="entry name" value="COENZYME Q-BINDING PROTEIN COQ10, MITOCHONDRIAL"/>
    <property type="match status" value="1"/>
</dbReference>
<dbReference type="GO" id="GO:0045333">
    <property type="term" value="P:cellular respiration"/>
    <property type="evidence" value="ECO:0007669"/>
    <property type="project" value="InterPro"/>
</dbReference>
<comment type="similarity">
    <text evidence="1">Belongs to the ribosome association toxin RatA family.</text>
</comment>
<dbReference type="SUPFAM" id="SSF55961">
    <property type="entry name" value="Bet v1-like"/>
    <property type="match status" value="1"/>
</dbReference>
<evidence type="ECO:0000259" key="2">
    <source>
        <dbReference type="Pfam" id="PF03364"/>
    </source>
</evidence>
<dbReference type="Proteomes" id="UP000183447">
    <property type="component" value="Unassembled WGS sequence"/>
</dbReference>
<dbReference type="CDD" id="cd07813">
    <property type="entry name" value="COQ10p_like"/>
    <property type="match status" value="1"/>
</dbReference>
<evidence type="ECO:0000313" key="4">
    <source>
        <dbReference type="Proteomes" id="UP000183447"/>
    </source>
</evidence>
<dbReference type="PANTHER" id="PTHR12901">
    <property type="entry name" value="SPERM PROTEIN HOMOLOG"/>
    <property type="match status" value="1"/>
</dbReference>
<dbReference type="Pfam" id="PF03364">
    <property type="entry name" value="Polyketide_cyc"/>
    <property type="match status" value="1"/>
</dbReference>
<name>A0A1K2HUG5_9HYPH</name>
<dbReference type="STRING" id="665118.SAMN02983003_0895"/>
<reference evidence="3 4" key="1">
    <citation type="submission" date="2016-11" db="EMBL/GenBank/DDBJ databases">
        <authorList>
            <person name="Jaros S."/>
            <person name="Januszkiewicz K."/>
            <person name="Wedrychowicz H."/>
        </authorList>
    </citation>
    <scope>NUCLEOTIDE SEQUENCE [LARGE SCALE GENOMIC DNA]</scope>
    <source>
        <strain evidence="3 4">ATCC 23634</strain>
    </source>
</reference>
<dbReference type="OrthoDB" id="9804759at2"/>
<evidence type="ECO:0000313" key="3">
    <source>
        <dbReference type="EMBL" id="SFZ82127.1"/>
    </source>
</evidence>
<feature type="domain" description="Coenzyme Q-binding protein COQ10 START" evidence="2">
    <location>
        <begin position="10"/>
        <end position="137"/>
    </location>
</feature>
<evidence type="ECO:0000256" key="1">
    <source>
        <dbReference type="ARBA" id="ARBA00008918"/>
    </source>
</evidence>
<organism evidence="3 4">
    <name type="scientific">Devosia enhydra</name>
    <dbReference type="NCBI Taxonomy" id="665118"/>
    <lineage>
        <taxon>Bacteria</taxon>
        <taxon>Pseudomonadati</taxon>
        <taxon>Pseudomonadota</taxon>
        <taxon>Alphaproteobacteria</taxon>
        <taxon>Hyphomicrobiales</taxon>
        <taxon>Devosiaceae</taxon>
        <taxon>Devosia</taxon>
    </lineage>
</organism>
<dbReference type="InterPro" id="IPR023393">
    <property type="entry name" value="START-like_dom_sf"/>
</dbReference>
<dbReference type="InterPro" id="IPR044996">
    <property type="entry name" value="COQ10-like"/>
</dbReference>
<dbReference type="RefSeq" id="WP_072339370.1">
    <property type="nucleotide sequence ID" value="NZ_FPKU01000001.1"/>
</dbReference>
<dbReference type="AlphaFoldDB" id="A0A1K2HUG5"/>
<accession>A0A1K2HUG5</accession>
<dbReference type="Gene3D" id="3.30.530.20">
    <property type="match status" value="1"/>
</dbReference>
<dbReference type="InterPro" id="IPR005031">
    <property type="entry name" value="COQ10_START"/>
</dbReference>
<dbReference type="EMBL" id="FPKU01000001">
    <property type="protein sequence ID" value="SFZ82127.1"/>
    <property type="molecule type" value="Genomic_DNA"/>
</dbReference>
<dbReference type="GO" id="GO:0048039">
    <property type="term" value="F:ubiquinone binding"/>
    <property type="evidence" value="ECO:0007669"/>
    <property type="project" value="InterPro"/>
</dbReference>
<proteinExistence type="inferred from homology"/>
<protein>
    <submittedName>
        <fullName evidence="3">Coenzyme Q-binding protein COQ10</fullName>
    </submittedName>
</protein>
<keyword evidence="4" id="KW-1185">Reference proteome</keyword>
<sequence length="146" mass="16357">MPDLFFERHVPHLPGSMFALVADLETYPSFVPNCSAMRVWTDRPLAANERFAKMTIRFGPVTQSYTSRVTMDEAARTIRAKAVDGPFAYLDSTWRFEPEGQGTRVTFDIDFKISNPLIAAVAEPAFAAKQGEIMDAFVAEADRRFG</sequence>